<dbReference type="AlphaFoldDB" id="A0A6H1UGW9"/>
<evidence type="ECO:0000313" key="3">
    <source>
        <dbReference type="Proteomes" id="UP000501602"/>
    </source>
</evidence>
<organism evidence="2 3">
    <name type="scientific">Ferrimonas lipolytica</name>
    <dbReference type="NCBI Taxonomy" id="2724191"/>
    <lineage>
        <taxon>Bacteria</taxon>
        <taxon>Pseudomonadati</taxon>
        <taxon>Pseudomonadota</taxon>
        <taxon>Gammaproteobacteria</taxon>
        <taxon>Alteromonadales</taxon>
        <taxon>Ferrimonadaceae</taxon>
        <taxon>Ferrimonas</taxon>
    </lineage>
</organism>
<protein>
    <submittedName>
        <fullName evidence="2">Uncharacterized protein</fullName>
    </submittedName>
</protein>
<evidence type="ECO:0000256" key="1">
    <source>
        <dbReference type="PROSITE-ProRule" id="PRU00339"/>
    </source>
</evidence>
<dbReference type="EMBL" id="CP051180">
    <property type="protein sequence ID" value="QIZ77850.1"/>
    <property type="molecule type" value="Genomic_DNA"/>
</dbReference>
<keyword evidence="3" id="KW-1185">Reference proteome</keyword>
<sequence>MGAAVSVMGRRCRQWWTVTLLAVLLCGCANSSLLLSYPSRYAKVAANADADPNAALEQLSQGLNGNDKLLYAQESGRIASLGGDVTASIDFYHQAEQSYQQYDWKAVFSLTDISSQVAGSTISDNLIPYRGQAYERVMLHQQQSLNYLWQGKLDDALVEVRLATQAQDQAQKAYADALQSNQAFDGGYVDSDLAELDRAAGNAPDSFINPYVLYSNATLYAAAGKENDALIDVRKALQLQPENPLLQREFVRLSCVVRIDCDQAQQRYGELAPADNKAGQVVVLMESGQISARQTFWLPFSWDGNYQQIAMPYYYQAQVTAPPQVSLGQQPLALTPLVRLDQLAARSLREQYPFILARQTLRAVTKHNSNKWAESAGGDIGSIAMQIFNAVTEQADRRSWLSLPQQGLAWQGAYAAGEHQLNVGSQSATIKVMAGRTTVVWVANSGARTQIHSQLI</sequence>
<proteinExistence type="predicted"/>
<feature type="repeat" description="TPR" evidence="1">
    <location>
        <begin position="210"/>
        <end position="243"/>
    </location>
</feature>
<dbReference type="RefSeq" id="WP_168661235.1">
    <property type="nucleotide sequence ID" value="NZ_CP051180.1"/>
</dbReference>
<keyword evidence="1" id="KW-0802">TPR repeat</keyword>
<gene>
    <name evidence="2" type="ORF">HER31_13645</name>
</gene>
<dbReference type="InterPro" id="IPR019734">
    <property type="entry name" value="TPR_rpt"/>
</dbReference>
<dbReference type="SUPFAM" id="SSF48452">
    <property type="entry name" value="TPR-like"/>
    <property type="match status" value="1"/>
</dbReference>
<dbReference type="KEGG" id="fes:HER31_13645"/>
<dbReference type="PROSITE" id="PS50005">
    <property type="entry name" value="TPR"/>
    <property type="match status" value="1"/>
</dbReference>
<dbReference type="Proteomes" id="UP000501602">
    <property type="component" value="Chromosome"/>
</dbReference>
<evidence type="ECO:0000313" key="2">
    <source>
        <dbReference type="EMBL" id="QIZ77850.1"/>
    </source>
</evidence>
<dbReference type="Gene3D" id="1.25.40.10">
    <property type="entry name" value="Tetratricopeptide repeat domain"/>
    <property type="match status" value="1"/>
</dbReference>
<reference evidence="2 3" key="1">
    <citation type="submission" date="2020-04" db="EMBL/GenBank/DDBJ databases">
        <title>Ferrimonas sp. S7 isolated from sea water.</title>
        <authorList>
            <person name="Bae S.S."/>
            <person name="Baek K."/>
        </authorList>
    </citation>
    <scope>NUCLEOTIDE SEQUENCE [LARGE SCALE GENOMIC DNA]</scope>
    <source>
        <strain evidence="2 3">S7</strain>
    </source>
</reference>
<accession>A0A6H1UGW9</accession>
<name>A0A6H1UGW9_9GAMM</name>
<dbReference type="InterPro" id="IPR011990">
    <property type="entry name" value="TPR-like_helical_dom_sf"/>
</dbReference>